<evidence type="ECO:0000256" key="1">
    <source>
        <dbReference type="SAM" id="Phobius"/>
    </source>
</evidence>
<keyword evidence="1" id="KW-1133">Transmembrane helix</keyword>
<feature type="transmembrane region" description="Helical" evidence="1">
    <location>
        <begin position="332"/>
        <end position="353"/>
    </location>
</feature>
<feature type="transmembrane region" description="Helical" evidence="1">
    <location>
        <begin position="134"/>
        <end position="158"/>
    </location>
</feature>
<dbReference type="InterPro" id="IPR005625">
    <property type="entry name" value="PepSY-ass_TM"/>
</dbReference>
<feature type="transmembrane region" description="Helical" evidence="1">
    <location>
        <begin position="374"/>
        <end position="393"/>
    </location>
</feature>
<evidence type="ECO:0000313" key="3">
    <source>
        <dbReference type="Proteomes" id="UP000626026"/>
    </source>
</evidence>
<feature type="transmembrane region" description="Helical" evidence="1">
    <location>
        <begin position="436"/>
        <end position="458"/>
    </location>
</feature>
<feature type="transmembrane region" description="Helical" evidence="1">
    <location>
        <begin position="405"/>
        <end position="424"/>
    </location>
</feature>
<accession>A0ABR7RIU2</accession>
<dbReference type="Proteomes" id="UP000626026">
    <property type="component" value="Unassembled WGS sequence"/>
</dbReference>
<keyword evidence="1" id="KW-0472">Membrane</keyword>
<comment type="caution">
    <text evidence="2">The sequence shown here is derived from an EMBL/GenBank/DDBJ whole genome shotgun (WGS) entry which is preliminary data.</text>
</comment>
<feature type="transmembrane region" description="Helical" evidence="1">
    <location>
        <begin position="179"/>
        <end position="202"/>
    </location>
</feature>
<reference evidence="2 3" key="1">
    <citation type="journal article" date="2013" name="Int. J. Syst. Evol. Microbiol.">
        <title>Roseomonas aerophila sp. nov., isolated from air.</title>
        <authorList>
            <person name="Kim S.J."/>
            <person name="Weon H.Y."/>
            <person name="Ahn J.H."/>
            <person name="Hong S.B."/>
            <person name="Seok S.J."/>
            <person name="Whang K.S."/>
            <person name="Kwon S.W."/>
        </authorList>
    </citation>
    <scope>NUCLEOTIDE SEQUENCE [LARGE SCALE GENOMIC DNA]</scope>
    <source>
        <strain evidence="2 3">NBRC 108923</strain>
    </source>
</reference>
<dbReference type="EMBL" id="JACTVA010000007">
    <property type="protein sequence ID" value="MBC9206462.1"/>
    <property type="molecule type" value="Genomic_DNA"/>
</dbReference>
<keyword evidence="3" id="KW-1185">Reference proteome</keyword>
<keyword evidence="1" id="KW-0812">Transmembrane</keyword>
<sequence>MAWLHTWSGLLVGWVLFAVFLTGTAAYLRPEISHWMRPEIAAATPGPRDAEVAVAAMQALAPNSPSWFISLPEPRDTSIRVFWRDPTAEGRGFRSAVLDAATGQPVAARDTLGGEFFYRFHFQLHYMSAFWGRWIVSICTMFMLVAIVSGIITHRRIFADFFTFRPAKGQRSWLDGHNLCAVLALPYHLMITYTGLVIFMLMTMPWGIERAYPNQRGAFNAEVFGNAPPRRPLGQPAPLVPIAPLVEQARQQWQGGALGRLQVSNPNDASATIQLIRDDAERLSYNPQSMTFSGATGALLSTRGEGGPAAETRGVMYGLHIGRFAGPLLRGLFVLAGLAGTVMVATGCVLWAVKQRQQAAKKGQPGFGTRLAEHLNVATIAGLPFAMAAFFWANRLLPQDMAQRGAWEVHVFFLAWGFCALHPLLRPRRQAWVEQFALGAAAFALLPVLNLLLTQRHLGASLVAGDWVRFWFDLGLLGCAAVLGFLAWKVARHPATASRTRAAAVPRPARATS</sequence>
<gene>
    <name evidence="2" type="ORF">IBL26_06405</name>
</gene>
<name>A0ABR7RIU2_9PROT</name>
<protein>
    <submittedName>
        <fullName evidence="2">PepSY domain-containing protein</fullName>
    </submittedName>
</protein>
<proteinExistence type="predicted"/>
<organism evidence="2 3">
    <name type="scientific">Teichococcus aerophilus</name>
    <dbReference type="NCBI Taxonomy" id="1224513"/>
    <lineage>
        <taxon>Bacteria</taxon>
        <taxon>Pseudomonadati</taxon>
        <taxon>Pseudomonadota</taxon>
        <taxon>Alphaproteobacteria</taxon>
        <taxon>Acetobacterales</taxon>
        <taxon>Roseomonadaceae</taxon>
        <taxon>Roseomonas</taxon>
    </lineage>
</organism>
<dbReference type="PANTHER" id="PTHR34219">
    <property type="entry name" value="IRON-REGULATED INNER MEMBRANE PROTEIN-RELATED"/>
    <property type="match status" value="1"/>
</dbReference>
<feature type="transmembrane region" description="Helical" evidence="1">
    <location>
        <begin position="470"/>
        <end position="491"/>
    </location>
</feature>
<dbReference type="Pfam" id="PF03929">
    <property type="entry name" value="PepSY_TM"/>
    <property type="match status" value="1"/>
</dbReference>
<dbReference type="PANTHER" id="PTHR34219:SF4">
    <property type="entry name" value="PEPSY DOMAIN-CONTAINING PROTEIN"/>
    <property type="match status" value="1"/>
</dbReference>
<evidence type="ECO:0000313" key="2">
    <source>
        <dbReference type="EMBL" id="MBC9206462.1"/>
    </source>
</evidence>